<reference evidence="3" key="1">
    <citation type="journal article" date="2019" name="Int. J. Syst. Evol. Microbiol.">
        <title>The Global Catalogue of Microorganisms (GCM) 10K type strain sequencing project: providing services to taxonomists for standard genome sequencing and annotation.</title>
        <authorList>
            <consortium name="The Broad Institute Genomics Platform"/>
            <consortium name="The Broad Institute Genome Sequencing Center for Infectious Disease"/>
            <person name="Wu L."/>
            <person name="Ma J."/>
        </authorList>
    </citation>
    <scope>NUCLEOTIDE SEQUENCE [LARGE SCALE GENOMIC DNA]</scope>
    <source>
        <strain evidence="3">CGMCC 4.6997</strain>
    </source>
</reference>
<evidence type="ECO:0000313" key="3">
    <source>
        <dbReference type="Proteomes" id="UP001596039"/>
    </source>
</evidence>
<keyword evidence="1" id="KW-0812">Transmembrane</keyword>
<protein>
    <submittedName>
        <fullName evidence="2">Uncharacterized protein</fullName>
    </submittedName>
</protein>
<gene>
    <name evidence="2" type="ORF">ACFPJ4_12085</name>
</gene>
<proteinExistence type="predicted"/>
<evidence type="ECO:0000313" key="2">
    <source>
        <dbReference type="EMBL" id="MFC5502980.1"/>
    </source>
</evidence>
<keyword evidence="1" id="KW-1133">Transmembrane helix</keyword>
<dbReference type="Proteomes" id="UP001596039">
    <property type="component" value="Unassembled WGS sequence"/>
</dbReference>
<accession>A0ABW0NSC1</accession>
<dbReference type="RefSeq" id="WP_386740697.1">
    <property type="nucleotide sequence ID" value="NZ_JBHSMG010000003.1"/>
</dbReference>
<feature type="transmembrane region" description="Helical" evidence="1">
    <location>
        <begin position="140"/>
        <end position="164"/>
    </location>
</feature>
<keyword evidence="1" id="KW-0472">Membrane</keyword>
<name>A0ABW0NSC1_9MICO</name>
<comment type="caution">
    <text evidence="2">The sequence shown here is derived from an EMBL/GenBank/DDBJ whole genome shotgun (WGS) entry which is preliminary data.</text>
</comment>
<dbReference type="EMBL" id="JBHSMG010000003">
    <property type="protein sequence ID" value="MFC5502980.1"/>
    <property type="molecule type" value="Genomic_DNA"/>
</dbReference>
<keyword evidence="3" id="KW-1185">Reference proteome</keyword>
<feature type="transmembrane region" description="Helical" evidence="1">
    <location>
        <begin position="42"/>
        <end position="59"/>
    </location>
</feature>
<feature type="transmembrane region" description="Helical" evidence="1">
    <location>
        <begin position="170"/>
        <end position="191"/>
    </location>
</feature>
<feature type="transmembrane region" description="Helical" evidence="1">
    <location>
        <begin position="65"/>
        <end position="85"/>
    </location>
</feature>
<organism evidence="2 3">
    <name type="scientific">Lysinimonas soli</name>
    <dbReference type="NCBI Taxonomy" id="1074233"/>
    <lineage>
        <taxon>Bacteria</taxon>
        <taxon>Bacillati</taxon>
        <taxon>Actinomycetota</taxon>
        <taxon>Actinomycetes</taxon>
        <taxon>Micrococcales</taxon>
        <taxon>Microbacteriaceae</taxon>
        <taxon>Lysinimonas</taxon>
    </lineage>
</organism>
<sequence length="205" mass="20939">MTNESQVEPVAPSPALLAALGTEHFALQSAASSTIGESGGRASIYLAAVSGGLVAIGFAGQAPGLLLAFASTVFPTLFALGWFTVVRLVDTSVVNAVALARIQRIRAYYASLDPSAAPFFPPDSLGSQGSLGVRYRRGSVLFTTATMVAVVNSVVGGSGAAMMLSAFTRIGVLGSVLAGVGFGLVALGASLRYQIRRFSPLLNRG</sequence>
<evidence type="ECO:0000256" key="1">
    <source>
        <dbReference type="SAM" id="Phobius"/>
    </source>
</evidence>